<reference evidence="11 12" key="1">
    <citation type="submission" date="2019-10" db="EMBL/GenBank/DDBJ databases">
        <authorList>
            <person name="Palmer J.M."/>
        </authorList>
    </citation>
    <scope>NUCLEOTIDE SEQUENCE [LARGE SCALE GENOMIC DNA]</scope>
    <source>
        <strain evidence="11 12">TWF696</strain>
    </source>
</reference>
<comment type="caution">
    <text evidence="11">The sequence shown here is derived from an EMBL/GenBank/DDBJ whole genome shotgun (WGS) entry which is preliminary data.</text>
</comment>
<keyword evidence="8 9" id="KW-0472">Membrane</keyword>
<evidence type="ECO:0000256" key="7">
    <source>
        <dbReference type="ARBA" id="ARBA00023034"/>
    </source>
</evidence>
<feature type="transmembrane region" description="Helical" evidence="9">
    <location>
        <begin position="566"/>
        <end position="594"/>
    </location>
</feature>
<feature type="transmembrane region" description="Helical" evidence="9">
    <location>
        <begin position="535"/>
        <end position="554"/>
    </location>
</feature>
<dbReference type="PANTHER" id="PTHR10766:SF55">
    <property type="entry name" value="TRANSMEMBRANE 9 SUPERFAMILY MEMBER 4"/>
    <property type="match status" value="1"/>
</dbReference>
<protein>
    <recommendedName>
        <fullName evidence="9">Transmembrane 9 superfamily member</fullName>
    </recommendedName>
</protein>
<proteinExistence type="inferred from homology"/>
<feature type="transmembrane region" description="Helical" evidence="9">
    <location>
        <begin position="637"/>
        <end position="666"/>
    </location>
</feature>
<feature type="transmembrane region" description="Helical" evidence="9">
    <location>
        <begin position="375"/>
        <end position="402"/>
    </location>
</feature>
<evidence type="ECO:0000256" key="10">
    <source>
        <dbReference type="SAM" id="MobiDB-lite"/>
    </source>
</evidence>
<evidence type="ECO:0000256" key="8">
    <source>
        <dbReference type="ARBA" id="ARBA00023136"/>
    </source>
</evidence>
<feature type="transmembrane region" description="Helical" evidence="9">
    <location>
        <begin position="284"/>
        <end position="308"/>
    </location>
</feature>
<dbReference type="GO" id="GO:0072657">
    <property type="term" value="P:protein localization to membrane"/>
    <property type="evidence" value="ECO:0007669"/>
    <property type="project" value="TreeGrafter"/>
</dbReference>
<evidence type="ECO:0000256" key="9">
    <source>
        <dbReference type="RuleBase" id="RU363079"/>
    </source>
</evidence>
<gene>
    <name evidence="11" type="ORF">TWF696_009807</name>
</gene>
<dbReference type="Proteomes" id="UP001375240">
    <property type="component" value="Unassembled WGS sequence"/>
</dbReference>
<feature type="signal peptide" evidence="9">
    <location>
        <begin position="1"/>
        <end position="29"/>
    </location>
</feature>
<dbReference type="PANTHER" id="PTHR10766">
    <property type="entry name" value="TRANSMEMBRANE 9 SUPERFAMILY PROTEIN"/>
    <property type="match status" value="1"/>
</dbReference>
<dbReference type="GO" id="GO:0016020">
    <property type="term" value="C:membrane"/>
    <property type="evidence" value="ECO:0007669"/>
    <property type="project" value="UniProtKB-SubCell"/>
</dbReference>
<feature type="transmembrane region" description="Helical" evidence="9">
    <location>
        <begin position="606"/>
        <end position="625"/>
    </location>
</feature>
<dbReference type="GO" id="GO:0005794">
    <property type="term" value="C:Golgi apparatus"/>
    <property type="evidence" value="ECO:0007669"/>
    <property type="project" value="UniProtKB-SubCell"/>
</dbReference>
<keyword evidence="7" id="KW-0333">Golgi apparatus</keyword>
<keyword evidence="12" id="KW-1185">Reference proteome</keyword>
<evidence type="ECO:0000256" key="4">
    <source>
        <dbReference type="ARBA" id="ARBA00022692"/>
    </source>
</evidence>
<evidence type="ECO:0000256" key="2">
    <source>
        <dbReference type="ARBA" id="ARBA00004555"/>
    </source>
</evidence>
<feature type="transmembrane region" description="Helical" evidence="9">
    <location>
        <begin position="475"/>
        <end position="504"/>
    </location>
</feature>
<keyword evidence="5 9" id="KW-0732">Signal</keyword>
<evidence type="ECO:0000313" key="12">
    <source>
        <dbReference type="Proteomes" id="UP001375240"/>
    </source>
</evidence>
<dbReference type="EMBL" id="JAVHNQ010000009">
    <property type="protein sequence ID" value="KAK6339011.1"/>
    <property type="molecule type" value="Genomic_DNA"/>
</dbReference>
<dbReference type="AlphaFoldDB" id="A0AAV9UER9"/>
<sequence>MRCYSKSHVPQLLLSLLSLALLWPSASQAFYIPGWSERSYADGESIPLQLNKITSDATELPYSYAELPFICKPKKGRGGRSVGLNLGEVLRGDRIVESDYELSMGKTEECKWFCDVTVGRDEVLEAQRLIRHNYVVEWIVDNLPGATSFKSFDKLRKYYAAGFKLGNFENDQVFIHNHVTLIFRYRRSTKSPGKKLIVGFEVYPKSIDGPAQKCPSSISDTNQSPLEVTLPLTQSEAGAKPEYDPNATMRITYTYSVYWEEDETIDWSNRWDLYFVNQEQSSNIHVLAIINSLVISFLLSGMVGVVLLRTLNRDIQSYNAKTSGEEGKRLKRIPTTPGDDDGGPVDPDDEELLEDTTGWKLVHGDVFRPPAYGGLLAPLVGSGVQLLATMGTLLIFSLIGVLNPSYRGGFVSFGLFLFVFAGVFSGYFSSRVYKAFGGDNWVKNAALTSSLVPGAIFLTIFILNLFVWGQASSSAIPFFTLVALVCMWLLISVPLSLVGAWFGFKQPAYDQPTKTTQIPRQIPQQPWYLKFGPSILLGGVVPFAVIFIELLFVFKSIWQDKSGYYYMYGFLALIIVILLVTIVEITVVVTYFQLCAENYHWWWHSFRVGASSAVYVFAYSIWYYFTKLHIQGFVNSLLFFGYSLLGSAVYGVLGGTVGFLAAYMFVRRIYGAVKAD</sequence>
<evidence type="ECO:0000256" key="3">
    <source>
        <dbReference type="ARBA" id="ARBA00005227"/>
    </source>
</evidence>
<evidence type="ECO:0000256" key="5">
    <source>
        <dbReference type="ARBA" id="ARBA00022729"/>
    </source>
</evidence>
<feature type="chain" id="PRO_5043102049" description="Transmembrane 9 superfamily member" evidence="9">
    <location>
        <begin position="30"/>
        <end position="676"/>
    </location>
</feature>
<feature type="transmembrane region" description="Helical" evidence="9">
    <location>
        <begin position="450"/>
        <end position="469"/>
    </location>
</feature>
<keyword evidence="6 9" id="KW-1133">Transmembrane helix</keyword>
<evidence type="ECO:0000256" key="1">
    <source>
        <dbReference type="ARBA" id="ARBA00004141"/>
    </source>
</evidence>
<name>A0AAV9UER9_9PEZI</name>
<evidence type="ECO:0000256" key="6">
    <source>
        <dbReference type="ARBA" id="ARBA00022989"/>
    </source>
</evidence>
<comment type="similarity">
    <text evidence="3 9">Belongs to the nonaspanin (TM9SF) (TC 9.A.2) family.</text>
</comment>
<comment type="subcellular location">
    <subcellularLocation>
        <location evidence="2">Golgi apparatus</location>
    </subcellularLocation>
    <subcellularLocation>
        <location evidence="1">Membrane</location>
        <topology evidence="1">Multi-pass membrane protein</topology>
    </subcellularLocation>
</comment>
<keyword evidence="4 9" id="KW-0812">Transmembrane</keyword>
<dbReference type="Pfam" id="PF02990">
    <property type="entry name" value="EMP70"/>
    <property type="match status" value="1"/>
</dbReference>
<organism evidence="11 12">
    <name type="scientific">Orbilia brochopaga</name>
    <dbReference type="NCBI Taxonomy" id="3140254"/>
    <lineage>
        <taxon>Eukaryota</taxon>
        <taxon>Fungi</taxon>
        <taxon>Dikarya</taxon>
        <taxon>Ascomycota</taxon>
        <taxon>Pezizomycotina</taxon>
        <taxon>Orbiliomycetes</taxon>
        <taxon>Orbiliales</taxon>
        <taxon>Orbiliaceae</taxon>
        <taxon>Orbilia</taxon>
    </lineage>
</organism>
<evidence type="ECO:0000313" key="11">
    <source>
        <dbReference type="EMBL" id="KAK6339011.1"/>
    </source>
</evidence>
<dbReference type="InterPro" id="IPR004240">
    <property type="entry name" value="EMP70"/>
</dbReference>
<accession>A0AAV9UER9</accession>
<feature type="region of interest" description="Disordered" evidence="10">
    <location>
        <begin position="326"/>
        <end position="346"/>
    </location>
</feature>
<feature type="transmembrane region" description="Helical" evidence="9">
    <location>
        <begin position="408"/>
        <end position="429"/>
    </location>
</feature>